<sequence length="69" mass="7796">MQNLCFSLWKKKKTTKLEGDDAARVSQQAVLSQPGSVRQREVGGEREARRMRRAEERPSGPRLHAACSD</sequence>
<organism evidence="2 3">
    <name type="scientific">Colletotrichum higginsianum (strain IMI 349063)</name>
    <name type="common">Crucifer anthracnose fungus</name>
    <dbReference type="NCBI Taxonomy" id="759273"/>
    <lineage>
        <taxon>Eukaryota</taxon>
        <taxon>Fungi</taxon>
        <taxon>Dikarya</taxon>
        <taxon>Ascomycota</taxon>
        <taxon>Pezizomycotina</taxon>
        <taxon>Sordariomycetes</taxon>
        <taxon>Hypocreomycetidae</taxon>
        <taxon>Glomerellales</taxon>
        <taxon>Glomerellaceae</taxon>
        <taxon>Colletotrichum</taxon>
        <taxon>Colletotrichum destructivum species complex</taxon>
    </lineage>
</organism>
<protein>
    <submittedName>
        <fullName evidence="2">Uncharacterized protein</fullName>
    </submittedName>
</protein>
<dbReference type="Proteomes" id="UP000007174">
    <property type="component" value="Unassembled WGS sequence"/>
</dbReference>
<dbReference type="AlphaFoldDB" id="H1W2E2"/>
<evidence type="ECO:0000256" key="1">
    <source>
        <dbReference type="SAM" id="MobiDB-lite"/>
    </source>
</evidence>
<dbReference type="HOGENOM" id="CLU_2775814_0_0_1"/>
<feature type="region of interest" description="Disordered" evidence="1">
    <location>
        <begin position="26"/>
        <end position="69"/>
    </location>
</feature>
<evidence type="ECO:0000313" key="3">
    <source>
        <dbReference type="Proteomes" id="UP000007174"/>
    </source>
</evidence>
<evidence type="ECO:0000313" key="2">
    <source>
        <dbReference type="EMBL" id="CCF46655.1"/>
    </source>
</evidence>
<accession>H1W2E2</accession>
<gene>
    <name evidence="2" type="ORF">CH063_15337</name>
</gene>
<feature type="compositionally biased region" description="Basic and acidic residues" evidence="1">
    <location>
        <begin position="38"/>
        <end position="59"/>
    </location>
</feature>
<feature type="compositionally biased region" description="Polar residues" evidence="1">
    <location>
        <begin position="26"/>
        <end position="36"/>
    </location>
</feature>
<proteinExistence type="predicted"/>
<reference evidence="3" key="1">
    <citation type="journal article" date="2012" name="Nat. Genet.">
        <title>Lifestyle transitions in plant pathogenic Colletotrichum fungi deciphered by genome and transcriptome analyses.</title>
        <authorList>
            <person name="O'Connell R.J."/>
            <person name="Thon M.R."/>
            <person name="Hacquard S."/>
            <person name="Amyotte S.G."/>
            <person name="Kleemann J."/>
            <person name="Torres M.F."/>
            <person name="Damm U."/>
            <person name="Buiate E.A."/>
            <person name="Epstein L."/>
            <person name="Alkan N."/>
            <person name="Altmueller J."/>
            <person name="Alvarado-Balderrama L."/>
            <person name="Bauser C.A."/>
            <person name="Becker C."/>
            <person name="Birren B.W."/>
            <person name="Chen Z."/>
            <person name="Choi J."/>
            <person name="Crouch J.A."/>
            <person name="Duvick J.P."/>
            <person name="Farman M.A."/>
            <person name="Gan P."/>
            <person name="Heiman D."/>
            <person name="Henrissat B."/>
            <person name="Howard R.J."/>
            <person name="Kabbage M."/>
            <person name="Koch C."/>
            <person name="Kracher B."/>
            <person name="Kubo Y."/>
            <person name="Law A.D."/>
            <person name="Lebrun M.-H."/>
            <person name="Lee Y.-H."/>
            <person name="Miyara I."/>
            <person name="Moore N."/>
            <person name="Neumann U."/>
            <person name="Nordstroem K."/>
            <person name="Panaccione D.G."/>
            <person name="Panstruga R."/>
            <person name="Place M."/>
            <person name="Proctor R.H."/>
            <person name="Prusky D."/>
            <person name="Rech G."/>
            <person name="Reinhardt R."/>
            <person name="Rollins J.A."/>
            <person name="Rounsley S."/>
            <person name="Schardl C.L."/>
            <person name="Schwartz D.C."/>
            <person name="Shenoy N."/>
            <person name="Shirasu K."/>
            <person name="Sikhakolli U.R."/>
            <person name="Stueber K."/>
            <person name="Sukno S.A."/>
            <person name="Sweigard J.A."/>
            <person name="Takano Y."/>
            <person name="Takahara H."/>
            <person name="Trail F."/>
            <person name="van der Does H.C."/>
            <person name="Voll L.M."/>
            <person name="Will I."/>
            <person name="Young S."/>
            <person name="Zeng Q."/>
            <person name="Zhang J."/>
            <person name="Zhou S."/>
            <person name="Dickman M.B."/>
            <person name="Schulze-Lefert P."/>
            <person name="Ver Loren van Themaat E."/>
            <person name="Ma L.-J."/>
            <person name="Vaillancourt L.J."/>
        </authorList>
    </citation>
    <scope>NUCLEOTIDE SEQUENCE [LARGE SCALE GENOMIC DNA]</scope>
    <source>
        <strain evidence="3">IMI 349063</strain>
    </source>
</reference>
<name>H1W2E2_COLHI</name>
<dbReference type="EMBL" id="CACQ02008922">
    <property type="protein sequence ID" value="CCF46655.1"/>
    <property type="molecule type" value="Genomic_DNA"/>
</dbReference>